<reference evidence="2" key="2">
    <citation type="journal article" date="2021" name="Genome Biol. Evol.">
        <title>Developing a high-quality reference genome for a parasitic bivalve with doubly uniparental inheritance (Bivalvia: Unionida).</title>
        <authorList>
            <person name="Smith C.H."/>
        </authorList>
    </citation>
    <scope>NUCLEOTIDE SEQUENCE</scope>
    <source>
        <strain evidence="2">CHS0354</strain>
        <tissue evidence="2">Mantle</tissue>
    </source>
</reference>
<evidence type="ECO:0000313" key="2">
    <source>
        <dbReference type="EMBL" id="KAK3578204.1"/>
    </source>
</evidence>
<gene>
    <name evidence="2" type="ORF">CHS0354_015255</name>
</gene>
<keyword evidence="3" id="KW-1185">Reference proteome</keyword>
<organism evidence="2 3">
    <name type="scientific">Potamilus streckersoni</name>
    <dbReference type="NCBI Taxonomy" id="2493646"/>
    <lineage>
        <taxon>Eukaryota</taxon>
        <taxon>Metazoa</taxon>
        <taxon>Spiralia</taxon>
        <taxon>Lophotrochozoa</taxon>
        <taxon>Mollusca</taxon>
        <taxon>Bivalvia</taxon>
        <taxon>Autobranchia</taxon>
        <taxon>Heteroconchia</taxon>
        <taxon>Palaeoheterodonta</taxon>
        <taxon>Unionida</taxon>
        <taxon>Unionoidea</taxon>
        <taxon>Unionidae</taxon>
        <taxon>Ambleminae</taxon>
        <taxon>Lampsilini</taxon>
        <taxon>Potamilus</taxon>
    </lineage>
</organism>
<sequence length="146" mass="17069">MDVGRKARFSCFHVKLMTNQVKWSRAVSVASCCGINRPTHLILMRREVKRKLIIIQITKHQAFNYKPIFGEQVHQSGTGGTTLKDRRRQPAEKQWEENNRIRIRRYENQSPEKFRSIATAEMQLLSKITVGTQRRSDVCDPERSDL</sequence>
<feature type="region of interest" description="Disordered" evidence="1">
    <location>
        <begin position="74"/>
        <end position="96"/>
    </location>
</feature>
<reference evidence="2" key="1">
    <citation type="journal article" date="2021" name="Genome Biol. Evol.">
        <title>A High-Quality Reference Genome for a Parasitic Bivalve with Doubly Uniparental Inheritance (Bivalvia: Unionida).</title>
        <authorList>
            <person name="Smith C.H."/>
        </authorList>
    </citation>
    <scope>NUCLEOTIDE SEQUENCE</scope>
    <source>
        <strain evidence="2">CHS0354</strain>
    </source>
</reference>
<accession>A0AAE0VHL1</accession>
<comment type="caution">
    <text evidence="2">The sequence shown here is derived from an EMBL/GenBank/DDBJ whole genome shotgun (WGS) entry which is preliminary data.</text>
</comment>
<protein>
    <submittedName>
        <fullName evidence="2">Uncharacterized protein</fullName>
    </submittedName>
</protein>
<reference evidence="2" key="3">
    <citation type="submission" date="2023-05" db="EMBL/GenBank/DDBJ databases">
        <authorList>
            <person name="Smith C.H."/>
        </authorList>
    </citation>
    <scope>NUCLEOTIDE SEQUENCE</scope>
    <source>
        <strain evidence="2">CHS0354</strain>
        <tissue evidence="2">Mantle</tissue>
    </source>
</reference>
<proteinExistence type="predicted"/>
<name>A0AAE0VHL1_9BIVA</name>
<dbReference type="EMBL" id="JAEAOA010000944">
    <property type="protein sequence ID" value="KAK3578204.1"/>
    <property type="molecule type" value="Genomic_DNA"/>
</dbReference>
<dbReference type="AlphaFoldDB" id="A0AAE0VHL1"/>
<evidence type="ECO:0000256" key="1">
    <source>
        <dbReference type="SAM" id="MobiDB-lite"/>
    </source>
</evidence>
<dbReference type="Proteomes" id="UP001195483">
    <property type="component" value="Unassembled WGS sequence"/>
</dbReference>
<evidence type="ECO:0000313" key="3">
    <source>
        <dbReference type="Proteomes" id="UP001195483"/>
    </source>
</evidence>